<evidence type="ECO:0000259" key="10">
    <source>
        <dbReference type="Pfam" id="PF07683"/>
    </source>
</evidence>
<accession>A0A2H6K906</accession>
<dbReference type="AlphaFoldDB" id="A0A2H6K906"/>
<dbReference type="Pfam" id="PF07683">
    <property type="entry name" value="CobW_C"/>
    <property type="match status" value="1"/>
</dbReference>
<feature type="compositionally biased region" description="Polar residues" evidence="8">
    <location>
        <begin position="236"/>
        <end position="256"/>
    </location>
</feature>
<feature type="compositionally biased region" description="Polar residues" evidence="8">
    <location>
        <begin position="146"/>
        <end position="155"/>
    </location>
</feature>
<dbReference type="CDD" id="cd03112">
    <property type="entry name" value="CobW-like"/>
    <property type="match status" value="1"/>
</dbReference>
<dbReference type="GeneID" id="39873262"/>
<dbReference type="RefSeq" id="XP_028865735.1">
    <property type="nucleotide sequence ID" value="XM_029009902.1"/>
</dbReference>
<evidence type="ECO:0000259" key="9">
    <source>
        <dbReference type="Pfam" id="PF02492"/>
    </source>
</evidence>
<evidence type="ECO:0000313" key="11">
    <source>
        <dbReference type="EMBL" id="GBE59492.1"/>
    </source>
</evidence>
<dbReference type="Pfam" id="PF02492">
    <property type="entry name" value="cobW"/>
    <property type="match status" value="1"/>
</dbReference>
<evidence type="ECO:0000256" key="7">
    <source>
        <dbReference type="ARBA" id="ARBA00049117"/>
    </source>
</evidence>
<feature type="region of interest" description="Disordered" evidence="8">
    <location>
        <begin position="146"/>
        <end position="167"/>
    </location>
</feature>
<dbReference type="InterPro" id="IPR051316">
    <property type="entry name" value="Zinc-reg_GTPase_activator"/>
</dbReference>
<evidence type="ECO:0000256" key="1">
    <source>
        <dbReference type="ARBA" id="ARBA00022741"/>
    </source>
</evidence>
<keyword evidence="5" id="KW-0143">Chaperone</keyword>
<dbReference type="SUPFAM" id="SSF52540">
    <property type="entry name" value="P-loop containing nucleoside triphosphate hydrolases"/>
    <property type="match status" value="1"/>
</dbReference>
<dbReference type="InterPro" id="IPR011629">
    <property type="entry name" value="CobW-like_C"/>
</dbReference>
<dbReference type="GO" id="GO:0005525">
    <property type="term" value="F:GTP binding"/>
    <property type="evidence" value="ECO:0007669"/>
    <property type="project" value="UniProtKB-KW"/>
</dbReference>
<dbReference type="Gene3D" id="3.30.1220.10">
    <property type="entry name" value="CobW-like, C-terminal domain"/>
    <property type="match status" value="1"/>
</dbReference>
<evidence type="ECO:0000256" key="3">
    <source>
        <dbReference type="ARBA" id="ARBA00022833"/>
    </source>
</evidence>
<comment type="caution">
    <text evidence="11">The sequence shown here is derived from an EMBL/GenBank/DDBJ whole genome shotgun (WGS) entry which is preliminary data.</text>
</comment>
<dbReference type="InterPro" id="IPR003495">
    <property type="entry name" value="CobW/HypB/UreG_nucleotide-bd"/>
</dbReference>
<dbReference type="GO" id="GO:0016787">
    <property type="term" value="F:hydrolase activity"/>
    <property type="evidence" value="ECO:0007669"/>
    <property type="project" value="UniProtKB-KW"/>
</dbReference>
<dbReference type="OrthoDB" id="258627at2759"/>
<dbReference type="EMBL" id="BDSA01000001">
    <property type="protein sequence ID" value="GBE59492.1"/>
    <property type="molecule type" value="Genomic_DNA"/>
</dbReference>
<dbReference type="InterPro" id="IPR036627">
    <property type="entry name" value="CobW-likC_sf"/>
</dbReference>
<dbReference type="PANTHER" id="PTHR13748">
    <property type="entry name" value="COBW-RELATED"/>
    <property type="match status" value="1"/>
</dbReference>
<evidence type="ECO:0000313" key="12">
    <source>
        <dbReference type="Proteomes" id="UP000236319"/>
    </source>
</evidence>
<dbReference type="SUPFAM" id="SSF90002">
    <property type="entry name" value="Hypothetical protein YjiA, C-terminal domain"/>
    <property type="match status" value="1"/>
</dbReference>
<dbReference type="PANTHER" id="PTHR13748:SF31">
    <property type="entry name" value="ZINC-REGULATED GTPASE METALLOPROTEIN ACTIVATOR 1A-RELATED"/>
    <property type="match status" value="1"/>
</dbReference>
<organism evidence="11 12">
    <name type="scientific">Babesia ovata</name>
    <dbReference type="NCBI Taxonomy" id="189622"/>
    <lineage>
        <taxon>Eukaryota</taxon>
        <taxon>Sar</taxon>
        <taxon>Alveolata</taxon>
        <taxon>Apicomplexa</taxon>
        <taxon>Aconoidasida</taxon>
        <taxon>Piroplasmida</taxon>
        <taxon>Babesiidae</taxon>
        <taxon>Babesia</taxon>
    </lineage>
</organism>
<keyword evidence="1" id="KW-0547">Nucleotide-binding</keyword>
<evidence type="ECO:0000256" key="6">
    <source>
        <dbReference type="ARBA" id="ARBA00034320"/>
    </source>
</evidence>
<evidence type="ECO:0000256" key="2">
    <source>
        <dbReference type="ARBA" id="ARBA00022801"/>
    </source>
</evidence>
<feature type="domain" description="CobW C-terminal" evidence="10">
    <location>
        <begin position="328"/>
        <end position="419"/>
    </location>
</feature>
<sequence length="430" mass="46949">MEATEVQRDRKIPVTLVTGFLGSGKTTFIQRLLKERHGMRIAVLQNEFSPEMGIEKPVLSAGGASVFELPNGCLCCSMKDGIVEAVESILQYRSDLDWLVVEAAGNVDPLELASNFWLDPESPLLLDGVLSVTCPAVMQAVLSGANSEANSTTNNRKNEGDNIGGPKLLEECTALPKRDANGVRVPTPPSGDQRFKLLGNETLDGKNMLELMRKQLSVADVIIVNKIDELERHSGNGDQSGAEASSAQMENDGPGSNTPFFAAFNSMLQEMNPTAKVLQTTFCNVDFKSVMNLQMFAASRIMTFLSEGHHEHHHDHKQNHSSPNVFVKSQGVYSLDYINSFVSHLLWESGATVYRCKGIFKARKDCAMVTDADGATSVFQLQGVGMLFEISETEVAELDDNRFLFIGPQLDVDGIRNSLHLPSETPPGEA</sequence>
<dbReference type="Gene3D" id="3.40.50.300">
    <property type="entry name" value="P-loop containing nucleotide triphosphate hydrolases"/>
    <property type="match status" value="1"/>
</dbReference>
<dbReference type="VEuPathDB" id="PiroplasmaDB:BOVATA_009850"/>
<dbReference type="InterPro" id="IPR027417">
    <property type="entry name" value="P-loop_NTPase"/>
</dbReference>
<proteinExistence type="inferred from homology"/>
<evidence type="ECO:0000256" key="4">
    <source>
        <dbReference type="ARBA" id="ARBA00023134"/>
    </source>
</evidence>
<keyword evidence="4" id="KW-0342">GTP-binding</keyword>
<evidence type="ECO:0000256" key="8">
    <source>
        <dbReference type="SAM" id="MobiDB-lite"/>
    </source>
</evidence>
<reference evidence="11 12" key="1">
    <citation type="journal article" date="2017" name="BMC Genomics">
        <title>Whole-genome assembly of Babesia ovata and comparative genomics between closely related pathogens.</title>
        <authorList>
            <person name="Yamagishi J."/>
            <person name="Asada M."/>
            <person name="Hakimi H."/>
            <person name="Tanaka T.Q."/>
            <person name="Sugimoto C."/>
            <person name="Kawazu S."/>
        </authorList>
    </citation>
    <scope>NUCLEOTIDE SEQUENCE [LARGE SCALE GENOMIC DNA]</scope>
    <source>
        <strain evidence="11 12">Miyake</strain>
    </source>
</reference>
<keyword evidence="2" id="KW-0378">Hydrolase</keyword>
<dbReference type="GO" id="GO:0005737">
    <property type="term" value="C:cytoplasm"/>
    <property type="evidence" value="ECO:0007669"/>
    <property type="project" value="TreeGrafter"/>
</dbReference>
<gene>
    <name evidence="11" type="ORF">BOVATA_009850</name>
</gene>
<name>A0A2H6K906_9APIC</name>
<keyword evidence="3" id="KW-0862">Zinc</keyword>
<evidence type="ECO:0000256" key="5">
    <source>
        <dbReference type="ARBA" id="ARBA00023186"/>
    </source>
</evidence>
<comment type="similarity">
    <text evidence="6">Belongs to the SIMIBI class G3E GTPase family. ZNG1 subfamily.</text>
</comment>
<keyword evidence="12" id="KW-1185">Reference proteome</keyword>
<protein>
    <submittedName>
        <fullName evidence="11">Cobalamin synthesis protein, putative</fullName>
    </submittedName>
</protein>
<feature type="domain" description="CobW/HypB/UreG nucleotide-binding" evidence="9">
    <location>
        <begin position="13"/>
        <end position="233"/>
    </location>
</feature>
<feature type="region of interest" description="Disordered" evidence="8">
    <location>
        <begin position="233"/>
        <end position="256"/>
    </location>
</feature>
<dbReference type="Proteomes" id="UP000236319">
    <property type="component" value="Unassembled WGS sequence"/>
</dbReference>
<comment type="catalytic activity">
    <reaction evidence="7">
        <text>GTP + H2O = GDP + phosphate + H(+)</text>
        <dbReference type="Rhea" id="RHEA:19669"/>
        <dbReference type="ChEBI" id="CHEBI:15377"/>
        <dbReference type="ChEBI" id="CHEBI:15378"/>
        <dbReference type="ChEBI" id="CHEBI:37565"/>
        <dbReference type="ChEBI" id="CHEBI:43474"/>
        <dbReference type="ChEBI" id="CHEBI:58189"/>
    </reaction>
    <physiologicalReaction direction="left-to-right" evidence="7">
        <dbReference type="Rhea" id="RHEA:19670"/>
    </physiologicalReaction>
</comment>